<dbReference type="AlphaFoldDB" id="A0A062U352"/>
<name>A0A062U352_9PROT</name>
<dbReference type="EMBL" id="AWFF01000071">
    <property type="protein sequence ID" value="KCZ52148.1"/>
    <property type="molecule type" value="Genomic_DNA"/>
</dbReference>
<sequence>MTNFLAPPADQTQKISAIVILITATPNAIWRDRYCAFGISTHPCRKHWATRFTGQGEFSHPPRLNQEIGSKRWQMQMLFALQHSEKAGVWRAFMMEVAGPSKAMVYQVTETHGSGSISRISLMRRVGPDKSNFL</sequence>
<protein>
    <submittedName>
        <fullName evidence="1">Uncharacterized protein</fullName>
    </submittedName>
</protein>
<dbReference type="Proteomes" id="UP000027037">
    <property type="component" value="Unassembled WGS sequence"/>
</dbReference>
<reference evidence="1 2" key="1">
    <citation type="journal article" date="2014" name="Antonie Van Leeuwenhoek">
        <title>Hyphomonas beringensis sp. nov. and Hyphomonas chukchiensis sp. nov., isolated from surface seawater of the Bering Sea and Chukchi Sea.</title>
        <authorList>
            <person name="Li C."/>
            <person name="Lai Q."/>
            <person name="Li G."/>
            <person name="Dong C."/>
            <person name="Wang J."/>
            <person name="Liao Y."/>
            <person name="Shao Z."/>
        </authorList>
    </citation>
    <scope>NUCLEOTIDE SEQUENCE [LARGE SCALE GENOMIC DNA]</scope>
    <source>
        <strain evidence="1 2">25B14_1</strain>
    </source>
</reference>
<accession>A0A062U352</accession>
<proteinExistence type="predicted"/>
<organism evidence="1 2">
    <name type="scientific">Hyphomonas beringensis</name>
    <dbReference type="NCBI Taxonomy" id="1280946"/>
    <lineage>
        <taxon>Bacteria</taxon>
        <taxon>Pseudomonadati</taxon>
        <taxon>Pseudomonadota</taxon>
        <taxon>Alphaproteobacteria</taxon>
        <taxon>Hyphomonadales</taxon>
        <taxon>Hyphomonadaceae</taxon>
        <taxon>Hyphomonas</taxon>
    </lineage>
</organism>
<evidence type="ECO:0000313" key="1">
    <source>
        <dbReference type="EMBL" id="KCZ52148.1"/>
    </source>
</evidence>
<gene>
    <name evidence="1" type="ORF">HY29_18225</name>
</gene>
<comment type="caution">
    <text evidence="1">The sequence shown here is derived from an EMBL/GenBank/DDBJ whole genome shotgun (WGS) entry which is preliminary data.</text>
</comment>
<dbReference type="STRING" id="1280946.HY29_18225"/>
<keyword evidence="2" id="KW-1185">Reference proteome</keyword>
<evidence type="ECO:0000313" key="2">
    <source>
        <dbReference type="Proteomes" id="UP000027037"/>
    </source>
</evidence>